<organism evidence="1 2">
    <name type="scientific">Alsobacter soli</name>
    <dbReference type="NCBI Taxonomy" id="2109933"/>
    <lineage>
        <taxon>Bacteria</taxon>
        <taxon>Pseudomonadati</taxon>
        <taxon>Pseudomonadota</taxon>
        <taxon>Alphaproteobacteria</taxon>
        <taxon>Hyphomicrobiales</taxon>
        <taxon>Alsobacteraceae</taxon>
        <taxon>Alsobacter</taxon>
    </lineage>
</organism>
<gene>
    <name evidence="1" type="ORF">SLNSH_04295</name>
</gene>
<keyword evidence="2" id="KW-1185">Reference proteome</keyword>
<reference evidence="2" key="1">
    <citation type="submission" date="2018-03" db="EMBL/GenBank/DDBJ databases">
        <authorList>
            <person name="Sun L."/>
            <person name="Liu H."/>
            <person name="Chen W."/>
            <person name="Huang K."/>
            <person name="Liu W."/>
            <person name="Gao X."/>
        </authorList>
    </citation>
    <scope>NUCLEOTIDE SEQUENCE [LARGE SCALE GENOMIC DNA]</scope>
    <source>
        <strain evidence="2">SH9</strain>
    </source>
</reference>
<evidence type="ECO:0000313" key="1">
    <source>
        <dbReference type="EMBL" id="PSC06504.1"/>
    </source>
</evidence>
<evidence type="ECO:0008006" key="3">
    <source>
        <dbReference type="Google" id="ProtNLM"/>
    </source>
</evidence>
<proteinExistence type="predicted"/>
<dbReference type="RefSeq" id="WP_106335418.1">
    <property type="nucleotide sequence ID" value="NZ_PVZS01000003.1"/>
</dbReference>
<accession>A0A2T1HY12</accession>
<name>A0A2T1HY12_9HYPH</name>
<evidence type="ECO:0000313" key="2">
    <source>
        <dbReference type="Proteomes" id="UP000239772"/>
    </source>
</evidence>
<dbReference type="EMBL" id="PVZS01000003">
    <property type="protein sequence ID" value="PSC06504.1"/>
    <property type="molecule type" value="Genomic_DNA"/>
</dbReference>
<sequence length="300" mass="32481">MAGRVTREVERALARFRYMPPALLPGLLARAIRLHFGRPAFGRPGCRPERVVVTLTTIPGRARKLAPTLRSLLDQDEPASRIILALPHRSRRDGVAYPDPPQLGLPRGVDVLRCPDEGPATKLLPVLEAEPRATLVVVDDDVIYPRDFIATLLDAHRRRPDAAIGYRGVRLRGLGSMAELPHVFATGVAAPTTVDVLFGTWGYLLPPGALDNAVADFSGYPEAVRLVDDIWVSAHLARRGVPRIVAPARRIPLETAAAWTGALSAGLNRSGDNDRAALAALDSFWAGPHARNSKDLETLG</sequence>
<dbReference type="AlphaFoldDB" id="A0A2T1HY12"/>
<dbReference type="InterPro" id="IPR029044">
    <property type="entry name" value="Nucleotide-diphossugar_trans"/>
</dbReference>
<dbReference type="SUPFAM" id="SSF53448">
    <property type="entry name" value="Nucleotide-diphospho-sugar transferases"/>
    <property type="match status" value="1"/>
</dbReference>
<protein>
    <recommendedName>
        <fullName evidence="3">Glycosyltransferase</fullName>
    </recommendedName>
</protein>
<comment type="caution">
    <text evidence="1">The sequence shown here is derived from an EMBL/GenBank/DDBJ whole genome shotgun (WGS) entry which is preliminary data.</text>
</comment>
<dbReference type="CDD" id="cd00761">
    <property type="entry name" value="Glyco_tranf_GTA_type"/>
    <property type="match status" value="1"/>
</dbReference>
<dbReference type="Proteomes" id="UP000239772">
    <property type="component" value="Unassembled WGS sequence"/>
</dbReference>
<dbReference type="OrthoDB" id="5465469at2"/>